<dbReference type="AlphaFoldDB" id="A0A2H1JDB7"/>
<reference evidence="1 2" key="1">
    <citation type="submission" date="2017-03" db="EMBL/GenBank/DDBJ databases">
        <authorList>
            <person name="Afonso C.L."/>
            <person name="Miller P.J."/>
            <person name="Scott M.A."/>
            <person name="Spackman E."/>
            <person name="Goraichik I."/>
            <person name="Dimitrov K.M."/>
            <person name="Suarez D.L."/>
            <person name="Swayne D.E."/>
        </authorList>
    </citation>
    <scope>NUCLEOTIDE SEQUENCE [LARGE SCALE GENOMIC DNA]</scope>
    <source>
        <strain evidence="1 2">ATCC 9172</strain>
    </source>
</reference>
<organism evidence="1 2">
    <name type="scientific">Brevibacterium linens ATCC 9172</name>
    <dbReference type="NCBI Taxonomy" id="1255617"/>
    <lineage>
        <taxon>Bacteria</taxon>
        <taxon>Bacillati</taxon>
        <taxon>Actinomycetota</taxon>
        <taxon>Actinomycetes</taxon>
        <taxon>Micrococcales</taxon>
        <taxon>Brevibacteriaceae</taxon>
        <taxon>Brevibacterium</taxon>
    </lineage>
</organism>
<name>A0A2H1JDB7_BRELN</name>
<gene>
    <name evidence="1" type="ORF">BLIN9172_02016</name>
</gene>
<dbReference type="Proteomes" id="UP000234641">
    <property type="component" value="Unassembled WGS sequence"/>
</dbReference>
<protein>
    <submittedName>
        <fullName evidence="1">Uncharacterized protein</fullName>
    </submittedName>
</protein>
<dbReference type="EMBL" id="FXYY01000011">
    <property type="protein sequence ID" value="SMX85318.1"/>
    <property type="molecule type" value="Genomic_DNA"/>
</dbReference>
<evidence type="ECO:0000313" key="2">
    <source>
        <dbReference type="Proteomes" id="UP000234641"/>
    </source>
</evidence>
<sequence>MRDTAVGLAVPNLGAGLVQTLETPQSTTVPTSTGFSMPER</sequence>
<evidence type="ECO:0000313" key="1">
    <source>
        <dbReference type="EMBL" id="SMX85318.1"/>
    </source>
</evidence>
<accession>A0A2H1JDB7</accession>
<proteinExistence type="predicted"/>